<evidence type="ECO:0008006" key="15">
    <source>
        <dbReference type="Google" id="ProtNLM"/>
    </source>
</evidence>
<feature type="region of interest" description="Disordered" evidence="9">
    <location>
        <begin position="492"/>
        <end position="525"/>
    </location>
</feature>
<dbReference type="InterPro" id="IPR003593">
    <property type="entry name" value="AAA+_ATPase"/>
</dbReference>
<keyword evidence="14" id="KW-1185">Reference proteome</keyword>
<dbReference type="InterPro" id="IPR050173">
    <property type="entry name" value="ABC_transporter_C-like"/>
</dbReference>
<comment type="caution">
    <text evidence="13">The sequence shown here is derived from an EMBL/GenBank/DDBJ whole genome shotgun (WGS) entry which is preliminary data.</text>
</comment>
<dbReference type="GO" id="GO:0008559">
    <property type="term" value="F:ABC-type xenobiotic transporter activity"/>
    <property type="evidence" value="ECO:0007669"/>
    <property type="project" value="TreeGrafter"/>
</dbReference>
<organism evidence="13 14">
    <name type="scientific">Candida maltosa (strain Xu316)</name>
    <name type="common">Yeast</name>
    <dbReference type="NCBI Taxonomy" id="1245528"/>
    <lineage>
        <taxon>Eukaryota</taxon>
        <taxon>Fungi</taxon>
        <taxon>Dikarya</taxon>
        <taxon>Ascomycota</taxon>
        <taxon>Saccharomycotina</taxon>
        <taxon>Pichiomycetes</taxon>
        <taxon>Debaryomycetaceae</taxon>
        <taxon>Candida/Lodderomyces clade</taxon>
        <taxon>Candida</taxon>
    </lineage>
</organism>
<dbReference type="Gene3D" id="1.20.1560.10">
    <property type="entry name" value="ABC transporter type 1, transmembrane domain"/>
    <property type="match status" value="2"/>
</dbReference>
<name>M3JYS8_CANMX</name>
<evidence type="ECO:0000256" key="4">
    <source>
        <dbReference type="ARBA" id="ARBA00022692"/>
    </source>
</evidence>
<comment type="similarity">
    <text evidence="2">Belongs to the ABC transporter superfamily. ABCC family. Conjugate transporter (TC 3.A.1.208) subfamily.</text>
</comment>
<feature type="transmembrane region" description="Helical" evidence="10">
    <location>
        <begin position="411"/>
        <end position="428"/>
    </location>
</feature>
<feature type="transmembrane region" description="Helical" evidence="10">
    <location>
        <begin position="196"/>
        <end position="218"/>
    </location>
</feature>
<keyword evidence="6" id="KW-0067">ATP-binding</keyword>
<dbReference type="InterPro" id="IPR027417">
    <property type="entry name" value="P-loop_NTPase"/>
</dbReference>
<dbReference type="CDD" id="cd03244">
    <property type="entry name" value="ABCC_MRP_domain2"/>
    <property type="match status" value="1"/>
</dbReference>
<dbReference type="GO" id="GO:0005886">
    <property type="term" value="C:plasma membrane"/>
    <property type="evidence" value="ECO:0007669"/>
    <property type="project" value="TreeGrafter"/>
</dbReference>
<evidence type="ECO:0000256" key="10">
    <source>
        <dbReference type="SAM" id="Phobius"/>
    </source>
</evidence>
<dbReference type="InterPro" id="IPR017871">
    <property type="entry name" value="ABC_transporter-like_CS"/>
</dbReference>
<feature type="transmembrane region" description="Helical" evidence="10">
    <location>
        <begin position="850"/>
        <end position="873"/>
    </location>
</feature>
<keyword evidence="3" id="KW-0813">Transport</keyword>
<reference evidence="13 14" key="1">
    <citation type="submission" date="2013-02" db="EMBL/GenBank/DDBJ databases">
        <title>Genome sequence of Candida maltosa Xu316, a potential industrial strain for xylitol and ethanol production.</title>
        <authorList>
            <person name="Yu J."/>
            <person name="Wang Q."/>
            <person name="Geng X."/>
            <person name="Bao W."/>
            <person name="He P."/>
            <person name="Cai J."/>
        </authorList>
    </citation>
    <scope>NUCLEOTIDE SEQUENCE [LARGE SCALE GENOMIC DNA]</scope>
    <source>
        <strain evidence="14">Xu316</strain>
    </source>
</reference>
<proteinExistence type="inferred from homology"/>
<feature type="transmembrane region" description="Helical" evidence="10">
    <location>
        <begin position="151"/>
        <end position="176"/>
    </location>
</feature>
<dbReference type="CDD" id="cd03250">
    <property type="entry name" value="ABCC_MRP_domain1"/>
    <property type="match status" value="1"/>
</dbReference>
<dbReference type="PROSITE" id="PS50929">
    <property type="entry name" value="ABC_TM1F"/>
    <property type="match status" value="2"/>
</dbReference>
<dbReference type="SUPFAM" id="SSF52540">
    <property type="entry name" value="P-loop containing nucleoside triphosphate hydrolases"/>
    <property type="match status" value="2"/>
</dbReference>
<evidence type="ECO:0000256" key="6">
    <source>
        <dbReference type="ARBA" id="ARBA00022840"/>
    </source>
</evidence>
<dbReference type="OrthoDB" id="6500128at2759"/>
<feature type="transmembrane region" description="Helical" evidence="10">
    <location>
        <begin position="885"/>
        <end position="911"/>
    </location>
</feature>
<feature type="region of interest" description="Disordered" evidence="9">
    <location>
        <begin position="778"/>
        <end position="801"/>
    </location>
</feature>
<dbReference type="InterPro" id="IPR003439">
    <property type="entry name" value="ABC_transporter-like_ATP-bd"/>
</dbReference>
<gene>
    <name evidence="13" type="ORF">G210_1366</name>
</gene>
<dbReference type="EMBL" id="AOGT01001238">
    <property type="protein sequence ID" value="EMG48130.1"/>
    <property type="molecule type" value="Genomic_DNA"/>
</dbReference>
<dbReference type="PROSITE" id="PS00211">
    <property type="entry name" value="ABC_TRANSPORTER_1"/>
    <property type="match status" value="2"/>
</dbReference>
<feature type="transmembrane region" description="Helical" evidence="10">
    <location>
        <begin position="378"/>
        <end position="399"/>
    </location>
</feature>
<evidence type="ECO:0000256" key="7">
    <source>
        <dbReference type="ARBA" id="ARBA00022989"/>
    </source>
</evidence>
<dbReference type="eggNOG" id="KOG0054">
    <property type="taxonomic scope" value="Eukaryota"/>
</dbReference>
<dbReference type="OMA" id="KTHVKEM"/>
<dbReference type="InterPro" id="IPR036640">
    <property type="entry name" value="ABC1_TM_sf"/>
</dbReference>
<dbReference type="STRING" id="1245528.M3JYS8"/>
<keyword evidence="8 10" id="KW-0472">Membrane</keyword>
<accession>M3JYS8</accession>
<dbReference type="Proteomes" id="UP000011777">
    <property type="component" value="Unassembled WGS sequence"/>
</dbReference>
<feature type="domain" description="ABC transmembrane type-1" evidence="12">
    <location>
        <begin position="152"/>
        <end position="437"/>
    </location>
</feature>
<dbReference type="InterPro" id="IPR011527">
    <property type="entry name" value="ABC1_TM_dom"/>
</dbReference>
<dbReference type="FunFam" id="3.40.50.300:FF:000565">
    <property type="entry name" value="ABC bile acid transporter"/>
    <property type="match status" value="1"/>
</dbReference>
<sequence>MDDVASLEFGNDIYRPQKRLLTFLFNKDKTYPIPRDDERKPYPESASNWISRIFFWWLTPVMKVGYRRTLQPNDLWTLTDEMKVENLSTAFYTYLDLEATAARVKHIEAKCKERGETQETSTVDPETDLEDFVLSAKSVAIAIFLTFKRELIISIVIAAFALCGLALTPLLNKYLITYVQNRTLGIESNVGKGIGYSFGVALLMAVTGLLVNHFFYIAQKIGGETKALLTNAILDKSFKLDAKGKHQFPTGKITSFITTDLSRIEIAAIFQPLLICIPLPIIIAIVILVVNIRVSAVIGIVIFLFFLCFIGFGAAKLITYRDIVSKITDRRVSLIKEILNNLKMIKYYSWEHPYHQKLTQVRNEEMDVIFKIQTLRNVVFSLAMTLIGLCTMIAFIILYALDGKTSSPAKIFSSVSSFGIMGMMIMFIPQALSTTTDMFLGFKRIGSLLSATEELENENYRVNTDGKNDDDGIAVAVNKAKFSWEKFSEEDDLEDDDDDEEDDSDKSTKKKKKKKLSRKEKKKKAERIKKRKELLLEKEQREKDLKLLGLNESSSTFQSLSIPELSIKKGEFVVVTGAIGSGKSSLLNAISGFMKFDSGEIDINGSLLLCGAPWIQNNTIRENITFGLEYDQSYYQKVIYACALHIDLDNLEGGDFTEVGERGITLSGGQKARINLARAVYADKDIILLDDPLSAVDSKVGKHIMKNCLMGLLKDKTRILATHQLNLIGSADRIIFLNGDGSIDVGEMDELLSRNDGFAKLMDHSKLESTEADVIDKLDIDSPEGPSDDEKHHEEDEDEKFVEYNKNKDARKGKIQTDEERAVNRIKGEVYWTYIKQGSGKLTAYGSIPLFLLLLALSTFCEIFTNTWLSFWISNKFPHLSNGGYIGVYVLLNVMWTILLTVTFVYFIHIIMTSSKNLQLMSISKILYTTMSFMDTTPMGRIMNRFTKDTDVTDNEISENLRFFLTTTAQIIGVLILFIIYIPWFAIALPFIFFVFFLVAHFYQASNREVKRLEAIQRSFVYNNVNEILGGMNTIKAYSDQKRFMEISNRYLDRANEATFVVYANQRWIGIQLDLLADVIVLIVGLLTTNKVFSLSPASAGLLMTYSMTISGDMSNLIRTFTQAENDFNSVERITHYATKLAQEAPYSISANQPPASWPDRGEIVFDKVKLRYRPGLPLVLKNLSFSVAPGQKIGICGRTGAGKSSIMTALYRLSELDGGKITIDNIDISTIGLKDLRSKLSIIPQDPALFSGTIRSNIDPFQEHPDEVLWTTLKRAGILTSEELDNAKKVSDSSTVKFHLDNTVEDEGANFSLGERQLIAFARALVRGSKILVLDEATSSVDYHTDAKIQETIAREFGDCTILTIAHRLKTIINYDKILVLDAGEVQEYDTPLNLFESDGIFRSMCEKSNITRSDFHV</sequence>
<evidence type="ECO:0000256" key="8">
    <source>
        <dbReference type="ARBA" id="ARBA00023136"/>
    </source>
</evidence>
<dbReference type="SUPFAM" id="SSF90123">
    <property type="entry name" value="ABC transporter transmembrane region"/>
    <property type="match status" value="2"/>
</dbReference>
<feature type="compositionally biased region" description="Basic residues" evidence="9">
    <location>
        <begin position="508"/>
        <end position="525"/>
    </location>
</feature>
<dbReference type="PROSITE" id="PS50893">
    <property type="entry name" value="ABC_TRANSPORTER_2"/>
    <property type="match status" value="2"/>
</dbReference>
<dbReference type="HOGENOM" id="CLU_000604_27_1_1"/>
<evidence type="ECO:0000313" key="14">
    <source>
        <dbReference type="Proteomes" id="UP000011777"/>
    </source>
</evidence>
<feature type="domain" description="ABC transporter" evidence="11">
    <location>
        <begin position="545"/>
        <end position="764"/>
    </location>
</feature>
<dbReference type="FunFam" id="3.40.50.300:FF:001750">
    <property type="entry name" value="ATP-binding cassette transporter"/>
    <property type="match status" value="1"/>
</dbReference>
<keyword evidence="4 10" id="KW-0812">Transmembrane</keyword>
<keyword evidence="5" id="KW-0547">Nucleotide-binding</keyword>
<protein>
    <recommendedName>
        <fullName evidence="15">Oligomycin resistance ATP-dependent permease YOR1</fullName>
    </recommendedName>
</protein>
<dbReference type="CDD" id="cd18597">
    <property type="entry name" value="ABC_6TM_YOR1_D1_like"/>
    <property type="match status" value="1"/>
</dbReference>
<dbReference type="CDD" id="cd18606">
    <property type="entry name" value="ABC_6TM_YOR1_D2_like"/>
    <property type="match status" value="1"/>
</dbReference>
<evidence type="ECO:0000256" key="5">
    <source>
        <dbReference type="ARBA" id="ARBA00022741"/>
    </source>
</evidence>
<feature type="compositionally biased region" description="Acidic residues" evidence="9">
    <location>
        <begin position="492"/>
        <end position="504"/>
    </location>
</feature>
<dbReference type="Pfam" id="PF00005">
    <property type="entry name" value="ABC_tran"/>
    <property type="match status" value="2"/>
</dbReference>
<feature type="transmembrane region" description="Helical" evidence="10">
    <location>
        <begin position="266"/>
        <end position="290"/>
    </location>
</feature>
<evidence type="ECO:0000256" key="1">
    <source>
        <dbReference type="ARBA" id="ARBA00004141"/>
    </source>
</evidence>
<dbReference type="PANTHER" id="PTHR24223:SF456">
    <property type="entry name" value="MULTIDRUG RESISTANCE-ASSOCIATED PROTEIN LETHAL(2)03659"/>
    <property type="match status" value="1"/>
</dbReference>
<dbReference type="Gene3D" id="3.40.50.300">
    <property type="entry name" value="P-loop containing nucleotide triphosphate hydrolases"/>
    <property type="match status" value="2"/>
</dbReference>
<comment type="subcellular location">
    <subcellularLocation>
        <location evidence="1">Membrane</location>
        <topology evidence="1">Multi-pass membrane protein</topology>
    </subcellularLocation>
</comment>
<keyword evidence="7 10" id="KW-1133">Transmembrane helix</keyword>
<evidence type="ECO:0000259" key="12">
    <source>
        <dbReference type="PROSITE" id="PS50929"/>
    </source>
</evidence>
<dbReference type="Pfam" id="PF00664">
    <property type="entry name" value="ABC_membrane"/>
    <property type="match status" value="2"/>
</dbReference>
<evidence type="ECO:0000256" key="3">
    <source>
        <dbReference type="ARBA" id="ARBA00022448"/>
    </source>
</evidence>
<dbReference type="PANTHER" id="PTHR24223">
    <property type="entry name" value="ATP-BINDING CASSETTE SUB-FAMILY C"/>
    <property type="match status" value="1"/>
</dbReference>
<dbReference type="GO" id="GO:0005524">
    <property type="term" value="F:ATP binding"/>
    <property type="evidence" value="ECO:0007669"/>
    <property type="project" value="UniProtKB-KW"/>
</dbReference>
<dbReference type="GO" id="GO:0016887">
    <property type="term" value="F:ATP hydrolysis activity"/>
    <property type="evidence" value="ECO:0007669"/>
    <property type="project" value="InterPro"/>
</dbReference>
<feature type="transmembrane region" description="Helical" evidence="10">
    <location>
        <begin position="296"/>
        <end position="318"/>
    </location>
</feature>
<evidence type="ECO:0000313" key="13">
    <source>
        <dbReference type="EMBL" id="EMG48130.1"/>
    </source>
</evidence>
<evidence type="ECO:0000259" key="11">
    <source>
        <dbReference type="PROSITE" id="PS50893"/>
    </source>
</evidence>
<dbReference type="FunFam" id="1.20.1560.10:FF:000010">
    <property type="entry name" value="Multidrug resistance-associated ABC transporter"/>
    <property type="match status" value="1"/>
</dbReference>
<feature type="domain" description="ABC transmembrane type-1" evidence="12">
    <location>
        <begin position="850"/>
        <end position="1126"/>
    </location>
</feature>
<evidence type="ECO:0000256" key="9">
    <source>
        <dbReference type="SAM" id="MobiDB-lite"/>
    </source>
</evidence>
<dbReference type="SMART" id="SM00382">
    <property type="entry name" value="AAA"/>
    <property type="match status" value="2"/>
</dbReference>
<feature type="domain" description="ABC transporter" evidence="11">
    <location>
        <begin position="1164"/>
        <end position="1409"/>
    </location>
</feature>
<feature type="non-terminal residue" evidence="13">
    <location>
        <position position="1"/>
    </location>
</feature>
<evidence type="ECO:0000256" key="2">
    <source>
        <dbReference type="ARBA" id="ARBA00009726"/>
    </source>
</evidence>